<evidence type="ECO:0008006" key="3">
    <source>
        <dbReference type="Google" id="ProtNLM"/>
    </source>
</evidence>
<reference evidence="1 2" key="1">
    <citation type="journal article" date="2018" name="Sci. Rep.">
        <title>Network-guided genomic and metagenomic analysis of the faecal microbiota of the critically endangered kakapo.</title>
        <authorList>
            <person name="Waite D.W."/>
            <person name="Dsouza M."/>
            <person name="Sekiguchi Y."/>
            <person name="Hugenholtz P."/>
            <person name="Taylor M.W."/>
        </authorList>
    </citation>
    <scope>NUCLEOTIDE SEQUENCE [LARGE SCALE GENOMIC DNA]</scope>
    <source>
        <strain evidence="1 2">BI02</strain>
    </source>
</reference>
<dbReference type="Proteomes" id="UP000253215">
    <property type="component" value="Unassembled WGS sequence"/>
</dbReference>
<sequence>MSNFKFQLNRAGVAELMKSSAMQEVLNEKASTIRSRCGDGYEQDSYVGQNRANAMVTASSFKAKRDNLKNNTLLKAVSK</sequence>
<accession>A0A368UBD8</accession>
<dbReference type="AlphaFoldDB" id="A0A368UBD8"/>
<comment type="caution">
    <text evidence="1">The sequence shown here is derived from an EMBL/GenBank/DDBJ whole genome shotgun (WGS) entry which is preliminary data.</text>
</comment>
<proteinExistence type="predicted"/>
<evidence type="ECO:0000313" key="2">
    <source>
        <dbReference type="Proteomes" id="UP000253215"/>
    </source>
</evidence>
<gene>
    <name evidence="1" type="ORF">CAC02_09195</name>
</gene>
<protein>
    <recommendedName>
        <fullName evidence="3">Phage protein</fullName>
    </recommendedName>
</protein>
<dbReference type="EMBL" id="NETH01000054">
    <property type="protein sequence ID" value="RCW16312.1"/>
    <property type="molecule type" value="Genomic_DNA"/>
</dbReference>
<organism evidence="1 2">
    <name type="scientific">Streptococcus gallolyticus</name>
    <dbReference type="NCBI Taxonomy" id="315405"/>
    <lineage>
        <taxon>Bacteria</taxon>
        <taxon>Bacillati</taxon>
        <taxon>Bacillota</taxon>
        <taxon>Bacilli</taxon>
        <taxon>Lactobacillales</taxon>
        <taxon>Streptococcaceae</taxon>
        <taxon>Streptococcus</taxon>
    </lineage>
</organism>
<evidence type="ECO:0000313" key="1">
    <source>
        <dbReference type="EMBL" id="RCW16312.1"/>
    </source>
</evidence>
<name>A0A368UBD8_9STRE</name>